<evidence type="ECO:0000313" key="1">
    <source>
        <dbReference type="EMBL" id="CAE8721454.1"/>
    </source>
</evidence>
<reference evidence="1" key="1">
    <citation type="submission" date="2021-02" db="EMBL/GenBank/DDBJ databases">
        <authorList>
            <person name="Dougan E. K."/>
            <person name="Rhodes N."/>
            <person name="Thang M."/>
            <person name="Chan C."/>
        </authorList>
    </citation>
    <scope>NUCLEOTIDE SEQUENCE</scope>
</reference>
<comment type="caution">
    <text evidence="1">The sequence shown here is derived from an EMBL/GenBank/DDBJ whole genome shotgun (WGS) entry which is preliminary data.</text>
</comment>
<dbReference type="AlphaFoldDB" id="A0A813L816"/>
<proteinExistence type="predicted"/>
<feature type="non-terminal residue" evidence="1">
    <location>
        <position position="1"/>
    </location>
</feature>
<gene>
    <name evidence="1" type="ORF">PGLA2088_LOCUS41938</name>
</gene>
<sequence>VLVAHAPEGGADDDKWRKQVTLPKAWLQGPCEKLIGFVIKSYNQAHSERPDLDPDEWHLRCEMGDLREALGSEDLICEVVLSSDELVLRPGAAPARGAATLRGRAAAAAPQEAARAAVLVPLEMDVLQALRKSVEADDSEAFQKAVEIANLGTPQEVPMAEKELKDDRDVSLGIEYYGLAGRFGWDTNAEGQGW</sequence>
<name>A0A813L816_POLGL</name>
<dbReference type="EMBL" id="CAJNNW010034058">
    <property type="protein sequence ID" value="CAE8721454.1"/>
    <property type="molecule type" value="Genomic_DNA"/>
</dbReference>
<accession>A0A813L816</accession>
<feature type="non-terminal residue" evidence="1">
    <location>
        <position position="194"/>
    </location>
</feature>
<evidence type="ECO:0000313" key="2">
    <source>
        <dbReference type="Proteomes" id="UP000626109"/>
    </source>
</evidence>
<organism evidence="1 2">
    <name type="scientific">Polarella glacialis</name>
    <name type="common">Dinoflagellate</name>
    <dbReference type="NCBI Taxonomy" id="89957"/>
    <lineage>
        <taxon>Eukaryota</taxon>
        <taxon>Sar</taxon>
        <taxon>Alveolata</taxon>
        <taxon>Dinophyceae</taxon>
        <taxon>Suessiales</taxon>
        <taxon>Suessiaceae</taxon>
        <taxon>Polarella</taxon>
    </lineage>
</organism>
<protein>
    <submittedName>
        <fullName evidence="1">Uncharacterized protein</fullName>
    </submittedName>
</protein>
<dbReference type="Proteomes" id="UP000626109">
    <property type="component" value="Unassembled WGS sequence"/>
</dbReference>